<dbReference type="PANTHER" id="PTHR33477">
    <property type="entry name" value="P-LOOP NTPASE DOMAIN-CONTAINING PROTEIN LPA1 HOMOLOG 1"/>
    <property type="match status" value="1"/>
</dbReference>
<gene>
    <name evidence="1" type="ORF">GAYE_SCF40G5374</name>
</gene>
<comment type="caution">
    <text evidence="1">The sequence shown here is derived from an EMBL/GenBank/DDBJ whole genome shotgun (WGS) entry which is preliminary data.</text>
</comment>
<evidence type="ECO:0000313" key="1">
    <source>
        <dbReference type="EMBL" id="KAK4527452.1"/>
    </source>
</evidence>
<dbReference type="Proteomes" id="UP001300502">
    <property type="component" value="Unassembled WGS sequence"/>
</dbReference>
<sequence length="266" mass="30970">MLCRVPQKEAQKIALRLKKHLVDQGILDIEQENLNQSLFQLAQSFGISETCFSLYSKVLQFYQLKLPSVIVLYGVHQVSMTEIAGRIAERLNIYNVLDTDTVYHIWRLVTSTDTTVNSSYYATSSWLVPWEDSSWLEALEGNLFRFIREGKAVIIYGLFLQPTAIASMLEKYGSRPYFLQYLIESELFQVSSRFQEDSKLEESRQLYTQLYDIQQEYKQQAQQRANIPSFLVDSTKESIAQLVERVHEDYLRLIVSLSEQTILQNH</sequence>
<name>A0AAV9IJ40_9RHOD</name>
<dbReference type="PANTHER" id="PTHR33477:SF2">
    <property type="entry name" value="2-PHOSPHOGLYCERATE KINASE"/>
    <property type="match status" value="1"/>
</dbReference>
<reference evidence="1 2" key="1">
    <citation type="submission" date="2022-07" db="EMBL/GenBank/DDBJ databases">
        <title>Genome-wide signatures of adaptation to extreme environments.</title>
        <authorList>
            <person name="Cho C.H."/>
            <person name="Yoon H.S."/>
        </authorList>
    </citation>
    <scope>NUCLEOTIDE SEQUENCE [LARGE SCALE GENOMIC DNA]</scope>
    <source>
        <strain evidence="1 2">108.79 E11</strain>
    </source>
</reference>
<keyword evidence="2" id="KW-1185">Reference proteome</keyword>
<proteinExistence type="predicted"/>
<evidence type="ECO:0000313" key="2">
    <source>
        <dbReference type="Proteomes" id="UP001300502"/>
    </source>
</evidence>
<dbReference type="InterPro" id="IPR027417">
    <property type="entry name" value="P-loop_NTPase"/>
</dbReference>
<dbReference type="EMBL" id="JANCYU010000052">
    <property type="protein sequence ID" value="KAK4527452.1"/>
    <property type="molecule type" value="Genomic_DNA"/>
</dbReference>
<organism evidence="1 2">
    <name type="scientific">Galdieria yellowstonensis</name>
    <dbReference type="NCBI Taxonomy" id="3028027"/>
    <lineage>
        <taxon>Eukaryota</taxon>
        <taxon>Rhodophyta</taxon>
        <taxon>Bangiophyceae</taxon>
        <taxon>Galdieriales</taxon>
        <taxon>Galdieriaceae</taxon>
        <taxon>Galdieria</taxon>
    </lineage>
</organism>
<accession>A0AAV9IJ40</accession>
<dbReference type="AlphaFoldDB" id="A0AAV9IJ40"/>
<protein>
    <submittedName>
        <fullName evidence="1">Uncharacterized protein</fullName>
    </submittedName>
</protein>
<dbReference type="SUPFAM" id="SSF52540">
    <property type="entry name" value="P-loop containing nucleoside triphosphate hydrolases"/>
    <property type="match status" value="1"/>
</dbReference>
<dbReference type="Gene3D" id="3.40.50.300">
    <property type="entry name" value="P-loop containing nucleotide triphosphate hydrolases"/>
    <property type="match status" value="1"/>
</dbReference>